<protein>
    <submittedName>
        <fullName evidence="1">Uncharacterized protein</fullName>
    </submittedName>
</protein>
<evidence type="ECO:0000313" key="2">
    <source>
        <dbReference type="Proteomes" id="UP000620124"/>
    </source>
</evidence>
<dbReference type="AlphaFoldDB" id="A0A8H7CN71"/>
<evidence type="ECO:0000313" key="1">
    <source>
        <dbReference type="EMBL" id="KAF7343944.1"/>
    </source>
</evidence>
<proteinExistence type="predicted"/>
<name>A0A8H7CN71_9AGAR</name>
<dbReference type="EMBL" id="JACAZI010000015">
    <property type="protein sequence ID" value="KAF7343944.1"/>
    <property type="molecule type" value="Genomic_DNA"/>
</dbReference>
<organism evidence="1 2">
    <name type="scientific">Mycena venus</name>
    <dbReference type="NCBI Taxonomy" id="2733690"/>
    <lineage>
        <taxon>Eukaryota</taxon>
        <taxon>Fungi</taxon>
        <taxon>Dikarya</taxon>
        <taxon>Basidiomycota</taxon>
        <taxon>Agaricomycotina</taxon>
        <taxon>Agaricomycetes</taxon>
        <taxon>Agaricomycetidae</taxon>
        <taxon>Agaricales</taxon>
        <taxon>Marasmiineae</taxon>
        <taxon>Mycenaceae</taxon>
        <taxon>Mycena</taxon>
    </lineage>
</organism>
<comment type="caution">
    <text evidence="1">The sequence shown here is derived from an EMBL/GenBank/DDBJ whole genome shotgun (WGS) entry which is preliminary data.</text>
</comment>
<sequence length="139" mass="14981">MASIGYHWGGWFHLPDPDWRRQLRASPILRNTSHACLPHLRVLFGTRPRLGASVVAEAVLREVRPTNASAVISISGSPQLIFVKVAHAITQQLKATDAPAINILPLLGHATLAAVAEAALSYSMEDLGEECVAANVKIM</sequence>
<keyword evidence="2" id="KW-1185">Reference proteome</keyword>
<dbReference type="Proteomes" id="UP000620124">
    <property type="component" value="Unassembled WGS sequence"/>
</dbReference>
<accession>A0A8H7CN71</accession>
<gene>
    <name evidence="1" type="ORF">MVEN_01683200</name>
</gene>
<reference evidence="1" key="1">
    <citation type="submission" date="2020-05" db="EMBL/GenBank/DDBJ databases">
        <title>Mycena genomes resolve the evolution of fungal bioluminescence.</title>
        <authorList>
            <person name="Tsai I.J."/>
        </authorList>
    </citation>
    <scope>NUCLEOTIDE SEQUENCE</scope>
    <source>
        <strain evidence="1">CCC161011</strain>
    </source>
</reference>